<dbReference type="EMBL" id="ASPP01024074">
    <property type="protein sequence ID" value="ETO09429.1"/>
    <property type="molecule type" value="Genomic_DNA"/>
</dbReference>
<gene>
    <name evidence="1" type="ORF">RFI_27951</name>
</gene>
<sequence length="132" mass="15313">MLAKDLKKLLYAENEVKVSYSTITRSLKSNCLYTITKKTTLNIKIELIKQKLTYIEVIEFTIFGKKNFNTIDIEIIEMAVSRYVLAFVLKALDVLAKLIYALIAQFTKKYYLMKCQKALHIAYTITLVVFII</sequence>
<dbReference type="Proteomes" id="UP000023152">
    <property type="component" value="Unassembled WGS sequence"/>
</dbReference>
<accession>X6M6A6</accession>
<organism evidence="1 2">
    <name type="scientific">Reticulomyxa filosa</name>
    <dbReference type="NCBI Taxonomy" id="46433"/>
    <lineage>
        <taxon>Eukaryota</taxon>
        <taxon>Sar</taxon>
        <taxon>Rhizaria</taxon>
        <taxon>Retaria</taxon>
        <taxon>Foraminifera</taxon>
        <taxon>Monothalamids</taxon>
        <taxon>Reticulomyxidae</taxon>
        <taxon>Reticulomyxa</taxon>
    </lineage>
</organism>
<evidence type="ECO:0000313" key="1">
    <source>
        <dbReference type="EMBL" id="ETO09429.1"/>
    </source>
</evidence>
<protein>
    <submittedName>
        <fullName evidence="1">Uncharacterized protein</fullName>
    </submittedName>
</protein>
<keyword evidence="2" id="KW-1185">Reference proteome</keyword>
<proteinExistence type="predicted"/>
<comment type="caution">
    <text evidence="1">The sequence shown here is derived from an EMBL/GenBank/DDBJ whole genome shotgun (WGS) entry which is preliminary data.</text>
</comment>
<name>X6M6A6_RETFI</name>
<dbReference type="AlphaFoldDB" id="X6M6A6"/>
<evidence type="ECO:0000313" key="2">
    <source>
        <dbReference type="Proteomes" id="UP000023152"/>
    </source>
</evidence>
<reference evidence="1 2" key="1">
    <citation type="journal article" date="2013" name="Curr. Biol.">
        <title>The Genome of the Foraminiferan Reticulomyxa filosa.</title>
        <authorList>
            <person name="Glockner G."/>
            <person name="Hulsmann N."/>
            <person name="Schleicher M."/>
            <person name="Noegel A.A."/>
            <person name="Eichinger L."/>
            <person name="Gallinger C."/>
            <person name="Pawlowski J."/>
            <person name="Sierra R."/>
            <person name="Euteneuer U."/>
            <person name="Pillet L."/>
            <person name="Moustafa A."/>
            <person name="Platzer M."/>
            <person name="Groth M."/>
            <person name="Szafranski K."/>
            <person name="Schliwa M."/>
        </authorList>
    </citation>
    <scope>NUCLEOTIDE SEQUENCE [LARGE SCALE GENOMIC DNA]</scope>
</reference>